<reference evidence="1" key="2">
    <citation type="submission" date="2020-09" db="EMBL/GenBank/DDBJ databases">
        <authorList>
            <person name="Sun Q."/>
            <person name="Zhou Y."/>
        </authorList>
    </citation>
    <scope>NUCLEOTIDE SEQUENCE</scope>
    <source>
        <strain evidence="1">CGMCC 1.15178</strain>
    </source>
</reference>
<name>A0A917DKV0_9BACL</name>
<keyword evidence="2" id="KW-1185">Reference proteome</keyword>
<comment type="caution">
    <text evidence="1">The sequence shown here is derived from an EMBL/GenBank/DDBJ whole genome shotgun (WGS) entry which is preliminary data.</text>
</comment>
<reference evidence="1" key="1">
    <citation type="journal article" date="2014" name="Int. J. Syst. Evol. Microbiol.">
        <title>Complete genome sequence of Corynebacterium casei LMG S-19264T (=DSM 44701T), isolated from a smear-ripened cheese.</title>
        <authorList>
            <consortium name="US DOE Joint Genome Institute (JGI-PGF)"/>
            <person name="Walter F."/>
            <person name="Albersmeier A."/>
            <person name="Kalinowski J."/>
            <person name="Ruckert C."/>
        </authorList>
    </citation>
    <scope>NUCLEOTIDE SEQUENCE</scope>
    <source>
        <strain evidence="1">CGMCC 1.15178</strain>
    </source>
</reference>
<dbReference type="AlphaFoldDB" id="A0A917DKV0"/>
<sequence length="64" mass="7403">MVKKSYGNNEFANVRPGSTKMDLKRFVSIRALFFAARFKEIGLTIKLKMGELTIMMNRNDIKMT</sequence>
<accession>A0A917DKV0</accession>
<evidence type="ECO:0000313" key="1">
    <source>
        <dbReference type="EMBL" id="GGD48599.1"/>
    </source>
</evidence>
<gene>
    <name evidence="1" type="ORF">GCM10010911_02650</name>
</gene>
<dbReference type="EMBL" id="BMHP01000001">
    <property type="protein sequence ID" value="GGD48599.1"/>
    <property type="molecule type" value="Genomic_DNA"/>
</dbReference>
<dbReference type="Proteomes" id="UP000612456">
    <property type="component" value="Unassembled WGS sequence"/>
</dbReference>
<proteinExistence type="predicted"/>
<evidence type="ECO:0000313" key="2">
    <source>
        <dbReference type="Proteomes" id="UP000612456"/>
    </source>
</evidence>
<organism evidence="1 2">
    <name type="scientific">Paenibacillus nasutitermitis</name>
    <dbReference type="NCBI Taxonomy" id="1652958"/>
    <lineage>
        <taxon>Bacteria</taxon>
        <taxon>Bacillati</taxon>
        <taxon>Bacillota</taxon>
        <taxon>Bacilli</taxon>
        <taxon>Bacillales</taxon>
        <taxon>Paenibacillaceae</taxon>
        <taxon>Paenibacillus</taxon>
    </lineage>
</organism>
<protein>
    <submittedName>
        <fullName evidence="1">Uncharacterized protein</fullName>
    </submittedName>
</protein>